<keyword evidence="4 7" id="KW-0233">DNA recombination</keyword>
<dbReference type="PANTHER" id="PTHR33991">
    <property type="entry name" value="DNA REPAIR PROTEIN RECO"/>
    <property type="match status" value="1"/>
</dbReference>
<dbReference type="SUPFAM" id="SSF50249">
    <property type="entry name" value="Nucleic acid-binding proteins"/>
    <property type="match status" value="1"/>
</dbReference>
<evidence type="ECO:0000256" key="4">
    <source>
        <dbReference type="ARBA" id="ARBA00023172"/>
    </source>
</evidence>
<dbReference type="Pfam" id="PF11967">
    <property type="entry name" value="RecO_N"/>
    <property type="match status" value="1"/>
</dbReference>
<evidence type="ECO:0000256" key="5">
    <source>
        <dbReference type="ARBA" id="ARBA00023204"/>
    </source>
</evidence>
<evidence type="ECO:0000256" key="2">
    <source>
        <dbReference type="ARBA" id="ARBA00021310"/>
    </source>
</evidence>
<comment type="function">
    <text evidence="7">Involved in DNA repair and RecF pathway recombination.</text>
</comment>
<dbReference type="InterPro" id="IPR022572">
    <property type="entry name" value="DNA_rep/recomb_RecO_N"/>
</dbReference>
<evidence type="ECO:0000259" key="8">
    <source>
        <dbReference type="Pfam" id="PF11967"/>
    </source>
</evidence>
<keyword evidence="10" id="KW-1185">Reference proteome</keyword>
<dbReference type="Proteomes" id="UP000057158">
    <property type="component" value="Chromosome"/>
</dbReference>
<dbReference type="InterPro" id="IPR012340">
    <property type="entry name" value="NA-bd_OB-fold"/>
</dbReference>
<name>A0A0M4D2Z2_9BACT</name>
<sequence length="257" mass="28479">MREQRCEAVVLRHLDYGEADRIVTFYTREAGRIKGFARQARKSRRRFGAALEPFARVQLHWRAAARGDLVSLREAELLDLRSGLRRDLIAVALAGYGCELVEELFAEGQPHPAVYDLLCAFLDHLDGNGGSPEARLLFELRILHLAGYAPHLLHCSECGETLRSAEVAFEAARGGSLCLTCAPEKTAWRLNLPTLGTLARILAGPAELFAGFTLSERTLIEGGALLGGALRLHLNRPLKSLPFLEQMLREMASPQRR</sequence>
<keyword evidence="5 7" id="KW-0234">DNA repair</keyword>
<dbReference type="AlphaFoldDB" id="A0A0M4D2Z2"/>
<dbReference type="STRING" id="1603606.DSOUD_3014"/>
<dbReference type="InterPro" id="IPR003717">
    <property type="entry name" value="RecO"/>
</dbReference>
<evidence type="ECO:0000256" key="6">
    <source>
        <dbReference type="ARBA" id="ARBA00033409"/>
    </source>
</evidence>
<dbReference type="RefSeq" id="WP_053551731.1">
    <property type="nucleotide sequence ID" value="NZ_CP010802.1"/>
</dbReference>
<dbReference type="SUPFAM" id="SSF57863">
    <property type="entry name" value="ArfGap/RecO-like zinc finger"/>
    <property type="match status" value="1"/>
</dbReference>
<dbReference type="OrthoDB" id="9780797at2"/>
<dbReference type="GO" id="GO:0006310">
    <property type="term" value="P:DNA recombination"/>
    <property type="evidence" value="ECO:0007669"/>
    <property type="project" value="UniProtKB-UniRule"/>
</dbReference>
<dbReference type="KEGG" id="des:DSOUD_3014"/>
<feature type="domain" description="DNA replication/recombination mediator RecO N-terminal" evidence="8">
    <location>
        <begin position="1"/>
        <end position="79"/>
    </location>
</feature>
<keyword evidence="3 7" id="KW-0227">DNA damage</keyword>
<dbReference type="Gene3D" id="2.40.50.140">
    <property type="entry name" value="Nucleic acid-binding proteins"/>
    <property type="match status" value="1"/>
</dbReference>
<evidence type="ECO:0000256" key="1">
    <source>
        <dbReference type="ARBA" id="ARBA00007452"/>
    </source>
</evidence>
<protein>
    <recommendedName>
        <fullName evidence="2 7">DNA repair protein RecO</fullName>
    </recommendedName>
    <alternativeName>
        <fullName evidence="6 7">Recombination protein O</fullName>
    </alternativeName>
</protein>
<dbReference type="Pfam" id="PF02565">
    <property type="entry name" value="RecO_C"/>
    <property type="match status" value="1"/>
</dbReference>
<dbReference type="GO" id="GO:0043590">
    <property type="term" value="C:bacterial nucleoid"/>
    <property type="evidence" value="ECO:0007669"/>
    <property type="project" value="TreeGrafter"/>
</dbReference>
<evidence type="ECO:0000313" key="10">
    <source>
        <dbReference type="Proteomes" id="UP000057158"/>
    </source>
</evidence>
<accession>A0A0M4D2Z2</accession>
<dbReference type="EMBL" id="CP010802">
    <property type="protein sequence ID" value="ALC17740.1"/>
    <property type="molecule type" value="Genomic_DNA"/>
</dbReference>
<dbReference type="NCBIfam" id="TIGR00613">
    <property type="entry name" value="reco"/>
    <property type="match status" value="1"/>
</dbReference>
<dbReference type="GO" id="GO:0006302">
    <property type="term" value="P:double-strand break repair"/>
    <property type="evidence" value="ECO:0007669"/>
    <property type="project" value="TreeGrafter"/>
</dbReference>
<reference evidence="9 10" key="1">
    <citation type="submission" date="2015-07" db="EMBL/GenBank/DDBJ databases">
        <title>Isolation and Genomic Characterization of a Novel Halophilic Metal-Reducing Deltaproteobacterium from the Deep Subsurface.</title>
        <authorList>
            <person name="Badalamenti J.P."/>
            <person name="Summers Z.M."/>
            <person name="Gralnick J.A."/>
            <person name="Bond D.R."/>
        </authorList>
    </citation>
    <scope>NUCLEOTIDE SEQUENCE [LARGE SCALE GENOMIC DNA]</scope>
    <source>
        <strain evidence="9 10">WTL</strain>
    </source>
</reference>
<dbReference type="PATRIC" id="fig|1603606.3.peg.3248"/>
<proteinExistence type="inferred from homology"/>
<dbReference type="Gene3D" id="1.20.1440.120">
    <property type="entry name" value="Recombination protein O, C-terminal domain"/>
    <property type="match status" value="1"/>
</dbReference>
<dbReference type="PANTHER" id="PTHR33991:SF1">
    <property type="entry name" value="DNA REPAIR PROTEIN RECO"/>
    <property type="match status" value="1"/>
</dbReference>
<dbReference type="HAMAP" id="MF_00201">
    <property type="entry name" value="RecO"/>
    <property type="match status" value="1"/>
</dbReference>
<dbReference type="InterPro" id="IPR037278">
    <property type="entry name" value="ARFGAP/RecO"/>
</dbReference>
<evidence type="ECO:0000256" key="3">
    <source>
        <dbReference type="ARBA" id="ARBA00022763"/>
    </source>
</evidence>
<gene>
    <name evidence="7 9" type="primary">recO</name>
    <name evidence="9" type="ORF">DSOUD_3014</name>
</gene>
<dbReference type="InterPro" id="IPR042242">
    <property type="entry name" value="RecO_C"/>
</dbReference>
<evidence type="ECO:0000313" key="9">
    <source>
        <dbReference type="EMBL" id="ALC17740.1"/>
    </source>
</evidence>
<comment type="similarity">
    <text evidence="1 7">Belongs to the RecO family.</text>
</comment>
<evidence type="ECO:0000256" key="7">
    <source>
        <dbReference type="HAMAP-Rule" id="MF_00201"/>
    </source>
</evidence>
<organism evidence="9 10">
    <name type="scientific">Desulfuromonas soudanensis</name>
    <dbReference type="NCBI Taxonomy" id="1603606"/>
    <lineage>
        <taxon>Bacteria</taxon>
        <taxon>Pseudomonadati</taxon>
        <taxon>Thermodesulfobacteriota</taxon>
        <taxon>Desulfuromonadia</taxon>
        <taxon>Desulfuromonadales</taxon>
        <taxon>Desulfuromonadaceae</taxon>
        <taxon>Desulfuromonas</taxon>
    </lineage>
</organism>